<name>A0AAE0VKH8_9BIVA</name>
<dbReference type="AlphaFoldDB" id="A0AAE0VKH8"/>
<reference evidence="1" key="3">
    <citation type="submission" date="2023-05" db="EMBL/GenBank/DDBJ databases">
        <authorList>
            <person name="Smith C.H."/>
        </authorList>
    </citation>
    <scope>NUCLEOTIDE SEQUENCE</scope>
    <source>
        <strain evidence="1">CHS0354</strain>
        <tissue evidence="1">Mantle</tissue>
    </source>
</reference>
<keyword evidence="2" id="KW-1185">Reference proteome</keyword>
<protein>
    <submittedName>
        <fullName evidence="1">Uncharacterized protein</fullName>
    </submittedName>
</protein>
<reference evidence="1" key="2">
    <citation type="journal article" date="2021" name="Genome Biol. Evol.">
        <title>Developing a high-quality reference genome for a parasitic bivalve with doubly uniparental inheritance (Bivalvia: Unionida).</title>
        <authorList>
            <person name="Smith C.H."/>
        </authorList>
    </citation>
    <scope>NUCLEOTIDE SEQUENCE</scope>
    <source>
        <strain evidence="1">CHS0354</strain>
        <tissue evidence="1">Mantle</tissue>
    </source>
</reference>
<gene>
    <name evidence="1" type="ORF">CHS0354_038157</name>
</gene>
<comment type="caution">
    <text evidence="1">The sequence shown here is derived from an EMBL/GenBank/DDBJ whole genome shotgun (WGS) entry which is preliminary data.</text>
</comment>
<feature type="non-terminal residue" evidence="1">
    <location>
        <position position="1"/>
    </location>
</feature>
<organism evidence="1 2">
    <name type="scientific">Potamilus streckersoni</name>
    <dbReference type="NCBI Taxonomy" id="2493646"/>
    <lineage>
        <taxon>Eukaryota</taxon>
        <taxon>Metazoa</taxon>
        <taxon>Spiralia</taxon>
        <taxon>Lophotrochozoa</taxon>
        <taxon>Mollusca</taxon>
        <taxon>Bivalvia</taxon>
        <taxon>Autobranchia</taxon>
        <taxon>Heteroconchia</taxon>
        <taxon>Palaeoheterodonta</taxon>
        <taxon>Unionida</taxon>
        <taxon>Unionoidea</taxon>
        <taxon>Unionidae</taxon>
        <taxon>Ambleminae</taxon>
        <taxon>Lampsilini</taxon>
        <taxon>Potamilus</taxon>
    </lineage>
</organism>
<accession>A0AAE0VKH8</accession>
<dbReference type="EMBL" id="JAEAOA010002225">
    <property type="protein sequence ID" value="KAK3581638.1"/>
    <property type="molecule type" value="Genomic_DNA"/>
</dbReference>
<proteinExistence type="predicted"/>
<evidence type="ECO:0000313" key="2">
    <source>
        <dbReference type="Proteomes" id="UP001195483"/>
    </source>
</evidence>
<dbReference type="Proteomes" id="UP001195483">
    <property type="component" value="Unassembled WGS sequence"/>
</dbReference>
<reference evidence="1" key="1">
    <citation type="journal article" date="2021" name="Genome Biol. Evol.">
        <title>A High-Quality Reference Genome for a Parasitic Bivalve with Doubly Uniparental Inheritance (Bivalvia: Unionida).</title>
        <authorList>
            <person name="Smith C.H."/>
        </authorList>
    </citation>
    <scope>NUCLEOTIDE SEQUENCE</scope>
    <source>
        <strain evidence="1">CHS0354</strain>
    </source>
</reference>
<evidence type="ECO:0000313" key="1">
    <source>
        <dbReference type="EMBL" id="KAK3581638.1"/>
    </source>
</evidence>
<sequence length="145" mass="16547">MDVVNVTNGHGANKPKFSVSIYKEKKQKEERNHLGLKHSLHLLAAGPNFFLDAGCFHPQNDITNLNKTLRNFGGSSKARGQRLEIYPGAIGTRAFIKPGRFYFEVDVNFYVHRHLREDQLFEIGMAQGEEIDKNFTACACRYAWM</sequence>